<evidence type="ECO:0000256" key="1">
    <source>
        <dbReference type="SAM" id="Phobius"/>
    </source>
</evidence>
<dbReference type="AlphaFoldDB" id="A0A5D4JK01"/>
<protein>
    <submittedName>
        <fullName evidence="2">CGP-CTERM sorting domain-containing protein</fullName>
    </submittedName>
</protein>
<dbReference type="InterPro" id="IPR008407">
    <property type="entry name" value="Brnchd-chn_aa_trnsp_AzlD"/>
</dbReference>
<evidence type="ECO:0000313" key="3">
    <source>
        <dbReference type="Proteomes" id="UP000323242"/>
    </source>
</evidence>
<comment type="caution">
    <text evidence="2">The sequence shown here is derived from an EMBL/GenBank/DDBJ whole genome shotgun (WGS) entry which is preliminary data.</text>
</comment>
<feature type="transmembrane region" description="Helical" evidence="1">
    <location>
        <begin position="35"/>
        <end position="60"/>
    </location>
</feature>
<gene>
    <name evidence="2" type="ORF">FY004_05885</name>
</gene>
<accession>A0A5D4JK01</accession>
<keyword evidence="3" id="KW-1185">Reference proteome</keyword>
<dbReference type="Proteomes" id="UP000323242">
    <property type="component" value="Unassembled WGS sequence"/>
</dbReference>
<dbReference type="RefSeq" id="WP_148901691.1">
    <property type="nucleotide sequence ID" value="NZ_VSZQ01000021.1"/>
</dbReference>
<keyword evidence="1" id="KW-0472">Membrane</keyword>
<name>A0A5D4JK01_9ACTN</name>
<sequence>MTLWLTIAAVAALSFACKAVGPALFGGRTLPPRAQSVIAFSAPALLAGFIVVAVLGRGWTALDPTMIAGLAVVPLLLRRRAPLPVALVAAVAVTAALRAWV</sequence>
<keyword evidence="1" id="KW-1133">Transmembrane helix</keyword>
<feature type="transmembrane region" description="Helical" evidence="1">
    <location>
        <begin position="81"/>
        <end position="100"/>
    </location>
</feature>
<organism evidence="2 3">
    <name type="scientific">Streptomyces parvus</name>
    <dbReference type="NCBI Taxonomy" id="66428"/>
    <lineage>
        <taxon>Bacteria</taxon>
        <taxon>Bacillati</taxon>
        <taxon>Actinomycetota</taxon>
        <taxon>Actinomycetes</taxon>
        <taxon>Kitasatosporales</taxon>
        <taxon>Streptomycetaceae</taxon>
        <taxon>Streptomyces</taxon>
    </lineage>
</organism>
<dbReference type="Pfam" id="PF05437">
    <property type="entry name" value="AzlD"/>
    <property type="match status" value="1"/>
</dbReference>
<keyword evidence="1" id="KW-0812">Transmembrane</keyword>
<reference evidence="2 3" key="1">
    <citation type="submission" date="2019-08" db="EMBL/GenBank/DDBJ databases">
        <title>Draft genome for granaticin producer strain Streptomyces parvus C05.</title>
        <authorList>
            <person name="Gonzalez-Pimentel J.L."/>
        </authorList>
    </citation>
    <scope>NUCLEOTIDE SEQUENCE [LARGE SCALE GENOMIC DNA]</scope>
    <source>
        <strain evidence="2 3">C05</strain>
    </source>
</reference>
<proteinExistence type="predicted"/>
<dbReference type="EMBL" id="VSZQ01000021">
    <property type="protein sequence ID" value="TYR65488.1"/>
    <property type="molecule type" value="Genomic_DNA"/>
</dbReference>
<evidence type="ECO:0000313" key="2">
    <source>
        <dbReference type="EMBL" id="TYR65488.1"/>
    </source>
</evidence>